<dbReference type="EMBL" id="CP119316">
    <property type="protein sequence ID" value="WEK45330.1"/>
    <property type="molecule type" value="Genomic_DNA"/>
</dbReference>
<sequence length="398" mass="42085">MTVVSKPGRGFGPGLAVRLAASTILALYLLAAWGSGFDRQSVLSPGQERLVPGPFRAQADRSAAAIALARGDSARALAYATEALLHDPIDALSGSLLGSAREYRGDPQGAEAAFRISAERGWRDRLTQLYWYGVAVQAGDSDRAALRADALLRADPYFAAGNALFEPLEASAGGRAALARRLAENPVWAGPYLSAPADARHIGLKSAIALRAAKEGDGLDCNTPRPLVQNLLNRGMRREAEQLWRAACGAKELAQVQEGALVDGSFEEFGTDEEKRSPFGWRAYARGDVVIEPITEKAGGAGLNLHNSAAVSRLMLSQALALAPGRYRVRIDARQALDRIAFSLDCGAPQLPAHVDGEPAAGGQVLQVGPCAGQLLSLWLRPGAADVKIDDVAIEKLP</sequence>
<reference evidence="1" key="1">
    <citation type="submission" date="2023-03" db="EMBL/GenBank/DDBJ databases">
        <title>Andean soil-derived lignocellulolytic bacterial consortium as a source of novel taxa and putative plastic-active enzymes.</title>
        <authorList>
            <person name="Diaz-Garcia L."/>
            <person name="Chuvochina M."/>
            <person name="Feuerriegel G."/>
            <person name="Bunk B."/>
            <person name="Sproer C."/>
            <person name="Streit W.R."/>
            <person name="Rodriguez L.M."/>
            <person name="Overmann J."/>
            <person name="Jimenez D.J."/>
        </authorList>
    </citation>
    <scope>NUCLEOTIDE SEQUENCE</scope>
    <source>
        <strain evidence="1">MAG 26</strain>
    </source>
</reference>
<gene>
    <name evidence="1" type="ORF">P0Y56_09805</name>
</gene>
<dbReference type="SUPFAM" id="SSF48452">
    <property type="entry name" value="TPR-like"/>
    <property type="match status" value="1"/>
</dbReference>
<protein>
    <recommendedName>
        <fullName evidence="3">Tetratricopeptide repeat protein</fullName>
    </recommendedName>
</protein>
<dbReference type="KEGG" id="acob:P0Y56_09805"/>
<name>A0AAJ5X0F1_9SPHN</name>
<evidence type="ECO:0008006" key="3">
    <source>
        <dbReference type="Google" id="ProtNLM"/>
    </source>
</evidence>
<accession>A0AAJ5X0F1</accession>
<organism evidence="1 2">
    <name type="scientific">Candidatus Andeanibacterium colombiense</name>
    <dbReference type="NCBI Taxonomy" id="3121345"/>
    <lineage>
        <taxon>Bacteria</taxon>
        <taxon>Pseudomonadati</taxon>
        <taxon>Pseudomonadota</taxon>
        <taxon>Alphaproteobacteria</taxon>
        <taxon>Sphingomonadales</taxon>
        <taxon>Sphingomonadaceae</taxon>
        <taxon>Candidatus Andeanibacterium</taxon>
    </lineage>
</organism>
<proteinExistence type="predicted"/>
<evidence type="ECO:0000313" key="2">
    <source>
        <dbReference type="Proteomes" id="UP001218362"/>
    </source>
</evidence>
<dbReference type="Proteomes" id="UP001218362">
    <property type="component" value="Chromosome"/>
</dbReference>
<evidence type="ECO:0000313" key="1">
    <source>
        <dbReference type="EMBL" id="WEK45330.1"/>
    </source>
</evidence>
<dbReference type="InterPro" id="IPR011990">
    <property type="entry name" value="TPR-like_helical_dom_sf"/>
</dbReference>
<dbReference type="AlphaFoldDB" id="A0AAJ5X0F1"/>